<evidence type="ECO:0000256" key="1">
    <source>
        <dbReference type="ARBA" id="ARBA00007274"/>
    </source>
</evidence>
<dbReference type="InterPro" id="IPR001451">
    <property type="entry name" value="Hexapep"/>
</dbReference>
<dbReference type="CDD" id="cd04647">
    <property type="entry name" value="LbH_MAT_like"/>
    <property type="match status" value="1"/>
</dbReference>
<organism evidence="4 5">
    <name type="scientific">Nocardiopsis sinuspersici</name>
    <dbReference type="NCBI Taxonomy" id="501010"/>
    <lineage>
        <taxon>Bacteria</taxon>
        <taxon>Bacillati</taxon>
        <taxon>Actinomycetota</taxon>
        <taxon>Actinomycetes</taxon>
        <taxon>Streptosporangiales</taxon>
        <taxon>Nocardiopsidaceae</taxon>
        <taxon>Nocardiopsis</taxon>
    </lineage>
</organism>
<keyword evidence="2 4" id="KW-0808">Transferase</keyword>
<evidence type="ECO:0000313" key="5">
    <source>
        <dbReference type="Proteomes" id="UP000189004"/>
    </source>
</evidence>
<keyword evidence="5" id="KW-1185">Reference proteome</keyword>
<dbReference type="Pfam" id="PF14602">
    <property type="entry name" value="Hexapep_2"/>
    <property type="match status" value="1"/>
</dbReference>
<feature type="compositionally biased region" description="Low complexity" evidence="3">
    <location>
        <begin position="214"/>
        <end position="227"/>
    </location>
</feature>
<evidence type="ECO:0000256" key="2">
    <source>
        <dbReference type="ARBA" id="ARBA00022679"/>
    </source>
</evidence>
<dbReference type="GO" id="GO:0008374">
    <property type="term" value="F:O-acyltransferase activity"/>
    <property type="evidence" value="ECO:0007669"/>
    <property type="project" value="TreeGrafter"/>
</dbReference>
<sequence>MGARVSRLLSWIIRSIWSYARTKAEIRADSKAARRFARFGTGSAIAFPTATLYGEPWIEIGVHTVLGGDMTLAAGMGPDYDLGPGTVVRIGSGCAIGRGSHIVAHKSVDIGDHVYTGPYVYITDQNHAYGNTEVPVGLQWPVDDPVSIGAGSWIGANAVILPGVHLGRNSVVAAGTVVRPGTYPDHAVLAGVPGKVVRTHDPELGWEPPLRENGTPTRVPTPVTGLPPEVPAEPPRPGSSTHFPPA</sequence>
<dbReference type="SUPFAM" id="SSF51161">
    <property type="entry name" value="Trimeric LpxA-like enzymes"/>
    <property type="match status" value="1"/>
</dbReference>
<proteinExistence type="inferred from homology"/>
<dbReference type="OrthoDB" id="2643438at2"/>
<accession>A0A1V3C920</accession>
<dbReference type="InterPro" id="IPR011004">
    <property type="entry name" value="Trimer_LpxA-like_sf"/>
</dbReference>
<dbReference type="EMBL" id="MCOK01000001">
    <property type="protein sequence ID" value="OOC56850.1"/>
    <property type="molecule type" value="Genomic_DNA"/>
</dbReference>
<dbReference type="InterPro" id="IPR051159">
    <property type="entry name" value="Hexapeptide_acetyltransf"/>
</dbReference>
<name>A0A1V3C920_9ACTN</name>
<dbReference type="Gene3D" id="2.160.10.10">
    <property type="entry name" value="Hexapeptide repeat proteins"/>
    <property type="match status" value="1"/>
</dbReference>
<dbReference type="PANTHER" id="PTHR23416">
    <property type="entry name" value="SIALIC ACID SYNTHASE-RELATED"/>
    <property type="match status" value="1"/>
</dbReference>
<dbReference type="GO" id="GO:0005829">
    <property type="term" value="C:cytosol"/>
    <property type="evidence" value="ECO:0007669"/>
    <property type="project" value="TreeGrafter"/>
</dbReference>
<evidence type="ECO:0000313" key="4">
    <source>
        <dbReference type="EMBL" id="OOC56850.1"/>
    </source>
</evidence>
<reference evidence="5" key="1">
    <citation type="submission" date="2016-08" db="EMBL/GenBank/DDBJ databases">
        <authorList>
            <person name="Tokovenko B."/>
            <person name="Kalinowski J."/>
        </authorList>
    </citation>
    <scope>NUCLEOTIDE SEQUENCE [LARGE SCALE GENOMIC DNA]</scope>
    <source>
        <strain evidence="5">UTMC102</strain>
    </source>
</reference>
<comment type="similarity">
    <text evidence="1">Belongs to the transferase hexapeptide repeat family.</text>
</comment>
<dbReference type="AlphaFoldDB" id="A0A1V3C920"/>
<dbReference type="RefSeq" id="WP_077693293.1">
    <property type="nucleotide sequence ID" value="NZ_JACCHL010000001.1"/>
</dbReference>
<dbReference type="PANTHER" id="PTHR23416:SF23">
    <property type="entry name" value="ACETYLTRANSFERASE C18B11.09C-RELATED"/>
    <property type="match status" value="1"/>
</dbReference>
<protein>
    <submittedName>
        <fullName evidence="4">Sugar acetyltransferase</fullName>
    </submittedName>
</protein>
<dbReference type="STRING" id="501010.NOSIN_25945"/>
<gene>
    <name evidence="4" type="ORF">NOSIN_25945</name>
</gene>
<feature type="compositionally biased region" description="Pro residues" evidence="3">
    <location>
        <begin position="228"/>
        <end position="237"/>
    </location>
</feature>
<dbReference type="Proteomes" id="UP000189004">
    <property type="component" value="Unassembled WGS sequence"/>
</dbReference>
<evidence type="ECO:0000256" key="3">
    <source>
        <dbReference type="SAM" id="MobiDB-lite"/>
    </source>
</evidence>
<comment type="caution">
    <text evidence="4">The sequence shown here is derived from an EMBL/GenBank/DDBJ whole genome shotgun (WGS) entry which is preliminary data.</text>
</comment>
<feature type="region of interest" description="Disordered" evidence="3">
    <location>
        <begin position="200"/>
        <end position="246"/>
    </location>
</feature>